<evidence type="ECO:0000256" key="17">
    <source>
        <dbReference type="ARBA" id="ARBA00023239"/>
    </source>
</evidence>
<evidence type="ECO:0000256" key="16">
    <source>
        <dbReference type="ARBA" id="ARBA00023141"/>
    </source>
</evidence>
<dbReference type="GO" id="GO:0009073">
    <property type="term" value="P:aromatic amino acid family biosynthetic process"/>
    <property type="evidence" value="ECO:0007669"/>
    <property type="project" value="UniProtKB-KW"/>
</dbReference>
<evidence type="ECO:0000256" key="6">
    <source>
        <dbReference type="ARBA" id="ARBA00004661"/>
    </source>
</evidence>
<evidence type="ECO:0000256" key="1">
    <source>
        <dbReference type="ARBA" id="ARBA00001393"/>
    </source>
</evidence>
<evidence type="ECO:0000313" key="23">
    <source>
        <dbReference type="Proteomes" id="UP000753256"/>
    </source>
</evidence>
<evidence type="ECO:0000256" key="5">
    <source>
        <dbReference type="ARBA" id="ARBA00004496"/>
    </source>
</evidence>
<evidence type="ECO:0000256" key="14">
    <source>
        <dbReference type="ARBA" id="ARBA00022833"/>
    </source>
</evidence>
<feature type="domain" description="3-dehydroquinate synthase N-terminal" evidence="20">
    <location>
        <begin position="67"/>
        <end position="178"/>
    </location>
</feature>
<evidence type="ECO:0000256" key="4">
    <source>
        <dbReference type="ARBA" id="ARBA00001947"/>
    </source>
</evidence>
<comment type="pathway">
    <text evidence="6">Metabolic intermediate biosynthesis; chorismate biosynthesis; chorismate from D-erythrose 4-phosphate and phosphoenolpyruvate: step 2/7.</text>
</comment>
<comment type="subcellular location">
    <subcellularLocation>
        <location evidence="5">Cytoplasm</location>
    </subcellularLocation>
</comment>
<dbReference type="SUPFAM" id="SSF56796">
    <property type="entry name" value="Dehydroquinate synthase-like"/>
    <property type="match status" value="1"/>
</dbReference>
<comment type="cofactor">
    <cofactor evidence="4">
        <name>Zn(2+)</name>
        <dbReference type="ChEBI" id="CHEBI:29105"/>
    </cofactor>
</comment>
<comment type="cofactor">
    <cofactor evidence="3">
        <name>Co(2+)</name>
        <dbReference type="ChEBI" id="CHEBI:48828"/>
    </cofactor>
</comment>
<evidence type="ECO:0000256" key="9">
    <source>
        <dbReference type="ARBA" id="ARBA00017684"/>
    </source>
</evidence>
<accession>A0A921ITV5</accession>
<feature type="domain" description="3-dehydroquinate synthase C-terminal" evidence="21">
    <location>
        <begin position="181"/>
        <end position="323"/>
    </location>
</feature>
<organism evidence="22 23">
    <name type="scientific">Enorma phocaeensis</name>
    <dbReference type="NCBI Taxonomy" id="1871019"/>
    <lineage>
        <taxon>Bacteria</taxon>
        <taxon>Bacillati</taxon>
        <taxon>Actinomycetota</taxon>
        <taxon>Coriobacteriia</taxon>
        <taxon>Coriobacteriales</taxon>
        <taxon>Coriobacteriaceae</taxon>
        <taxon>Enorma</taxon>
    </lineage>
</organism>
<keyword evidence="16" id="KW-0057">Aromatic amino acid biosynthesis</keyword>
<dbReference type="GO" id="GO:0003856">
    <property type="term" value="F:3-dehydroquinate synthase activity"/>
    <property type="evidence" value="ECO:0007669"/>
    <property type="project" value="UniProtKB-UniRule"/>
</dbReference>
<evidence type="ECO:0000259" key="20">
    <source>
        <dbReference type="Pfam" id="PF01761"/>
    </source>
</evidence>
<proteinExistence type="inferred from homology"/>
<dbReference type="CDD" id="cd08195">
    <property type="entry name" value="DHQS"/>
    <property type="match status" value="1"/>
</dbReference>
<dbReference type="GO" id="GO:0005737">
    <property type="term" value="C:cytoplasm"/>
    <property type="evidence" value="ECO:0007669"/>
    <property type="project" value="UniProtKB-SubCell"/>
</dbReference>
<keyword evidence="18" id="KW-0170">Cobalt</keyword>
<evidence type="ECO:0000256" key="13">
    <source>
        <dbReference type="ARBA" id="ARBA00022741"/>
    </source>
</evidence>
<dbReference type="InterPro" id="IPR030963">
    <property type="entry name" value="DHQ_synth_fam"/>
</dbReference>
<keyword evidence="15" id="KW-0520">NAD</keyword>
<reference evidence="22" key="1">
    <citation type="journal article" date="2021" name="PeerJ">
        <title>Extensive microbial diversity within the chicken gut microbiome revealed by metagenomics and culture.</title>
        <authorList>
            <person name="Gilroy R."/>
            <person name="Ravi A."/>
            <person name="Getino M."/>
            <person name="Pursley I."/>
            <person name="Horton D.L."/>
            <person name="Alikhan N.F."/>
            <person name="Baker D."/>
            <person name="Gharbi K."/>
            <person name="Hall N."/>
            <person name="Watson M."/>
            <person name="Adriaenssens E.M."/>
            <person name="Foster-Nyarko E."/>
            <person name="Jarju S."/>
            <person name="Secka A."/>
            <person name="Antonio M."/>
            <person name="Oren A."/>
            <person name="Chaudhuri R.R."/>
            <person name="La Ragione R."/>
            <person name="Hildebrand F."/>
            <person name="Pallen M.J."/>
        </authorList>
    </citation>
    <scope>NUCLEOTIDE SEQUENCE</scope>
    <source>
        <strain evidence="22">ChiHjej13B12-9602</strain>
    </source>
</reference>
<evidence type="ECO:0000256" key="8">
    <source>
        <dbReference type="ARBA" id="ARBA00013031"/>
    </source>
</evidence>
<keyword evidence="13" id="KW-0547">Nucleotide-binding</keyword>
<reference evidence="22" key="2">
    <citation type="submission" date="2021-09" db="EMBL/GenBank/DDBJ databases">
        <authorList>
            <person name="Gilroy R."/>
        </authorList>
    </citation>
    <scope>NUCLEOTIDE SEQUENCE</scope>
    <source>
        <strain evidence="22">ChiHjej13B12-9602</strain>
    </source>
</reference>
<dbReference type="AlphaFoldDB" id="A0A921ITV5"/>
<evidence type="ECO:0000256" key="12">
    <source>
        <dbReference type="ARBA" id="ARBA00022723"/>
    </source>
</evidence>
<dbReference type="RefSeq" id="WP_273189516.1">
    <property type="nucleotide sequence ID" value="NZ_DYUZ01000016.1"/>
</dbReference>
<evidence type="ECO:0000256" key="19">
    <source>
        <dbReference type="NCBIfam" id="TIGR01357"/>
    </source>
</evidence>
<dbReference type="PIRSF" id="PIRSF001455">
    <property type="entry name" value="DHQ_synth"/>
    <property type="match status" value="1"/>
</dbReference>
<comment type="cofactor">
    <cofactor evidence="2">
        <name>NAD(+)</name>
        <dbReference type="ChEBI" id="CHEBI:57540"/>
    </cofactor>
</comment>
<comment type="catalytic activity">
    <reaction evidence="1">
        <text>7-phospho-2-dehydro-3-deoxy-D-arabino-heptonate = 3-dehydroquinate + phosphate</text>
        <dbReference type="Rhea" id="RHEA:21968"/>
        <dbReference type="ChEBI" id="CHEBI:32364"/>
        <dbReference type="ChEBI" id="CHEBI:43474"/>
        <dbReference type="ChEBI" id="CHEBI:58394"/>
        <dbReference type="EC" id="4.2.3.4"/>
    </reaction>
</comment>
<evidence type="ECO:0000256" key="11">
    <source>
        <dbReference type="ARBA" id="ARBA00022605"/>
    </source>
</evidence>
<dbReference type="EC" id="4.2.3.4" evidence="8 19"/>
<dbReference type="GO" id="GO:0009423">
    <property type="term" value="P:chorismate biosynthetic process"/>
    <property type="evidence" value="ECO:0007669"/>
    <property type="project" value="UniProtKB-UniRule"/>
</dbReference>
<keyword evidence="10" id="KW-0963">Cytoplasm</keyword>
<dbReference type="InterPro" id="IPR030960">
    <property type="entry name" value="DHQS/DOIS_N"/>
</dbReference>
<dbReference type="InterPro" id="IPR056179">
    <property type="entry name" value="DHQS_C"/>
</dbReference>
<comment type="similarity">
    <text evidence="7">Belongs to the sugar phosphate cyclases superfamily. Dehydroquinate synthase family.</text>
</comment>
<dbReference type="Gene3D" id="1.20.1090.10">
    <property type="entry name" value="Dehydroquinate synthase-like - alpha domain"/>
    <property type="match status" value="1"/>
</dbReference>
<dbReference type="FunFam" id="3.40.50.1970:FF:000007">
    <property type="entry name" value="Pentafunctional AROM polypeptide"/>
    <property type="match status" value="1"/>
</dbReference>
<protein>
    <recommendedName>
        <fullName evidence="9 19">3-dehydroquinate synthase</fullName>
        <ecNumber evidence="8 19">4.2.3.4</ecNumber>
    </recommendedName>
</protein>
<evidence type="ECO:0000313" key="22">
    <source>
        <dbReference type="EMBL" id="HJG37018.1"/>
    </source>
</evidence>
<dbReference type="NCBIfam" id="TIGR01357">
    <property type="entry name" value="aroB"/>
    <property type="match status" value="1"/>
</dbReference>
<dbReference type="InterPro" id="IPR016037">
    <property type="entry name" value="DHQ_synth_AroB"/>
</dbReference>
<dbReference type="GO" id="GO:0000166">
    <property type="term" value="F:nucleotide binding"/>
    <property type="evidence" value="ECO:0007669"/>
    <property type="project" value="UniProtKB-KW"/>
</dbReference>
<gene>
    <name evidence="22" type="primary">aroB</name>
    <name evidence="22" type="ORF">K8V70_04015</name>
</gene>
<dbReference type="PANTHER" id="PTHR43622">
    <property type="entry name" value="3-DEHYDROQUINATE SYNTHASE"/>
    <property type="match status" value="1"/>
</dbReference>
<evidence type="ECO:0000256" key="2">
    <source>
        <dbReference type="ARBA" id="ARBA00001911"/>
    </source>
</evidence>
<dbReference type="Gene3D" id="3.40.50.1970">
    <property type="match status" value="1"/>
</dbReference>
<dbReference type="Pfam" id="PF01761">
    <property type="entry name" value="DHQ_synthase"/>
    <property type="match status" value="1"/>
</dbReference>
<dbReference type="Pfam" id="PF24621">
    <property type="entry name" value="DHQS_C"/>
    <property type="match status" value="1"/>
</dbReference>
<name>A0A921ITV5_9ACTN</name>
<dbReference type="GO" id="GO:0046872">
    <property type="term" value="F:metal ion binding"/>
    <property type="evidence" value="ECO:0007669"/>
    <property type="project" value="UniProtKB-KW"/>
</dbReference>
<keyword evidence="12" id="KW-0479">Metal-binding</keyword>
<keyword evidence="11" id="KW-0028">Amino-acid biosynthesis</keyword>
<dbReference type="GO" id="GO:0008652">
    <property type="term" value="P:amino acid biosynthetic process"/>
    <property type="evidence" value="ECO:0007669"/>
    <property type="project" value="UniProtKB-KW"/>
</dbReference>
<sequence>MYTIDIPASTPYKVHIGTMLLEASGELVRTACGGERAVIVTDSNVGPLYAPIVIQSLKSAGYEVFTFTFSAGERQKRASTLIDILEFMAEHEFSRSDAVVALGGGVTGDVAGFAAACYMRGCPLAQIPTSLLAMVDSSVGGKTAIDLKAGKNLAGAFWQPRVVIADVGCLGTLEPEQLADGCGEVIKHGVIKDSRLFAQLEQTPLTTELLHSDLGMVAAIIARNVEIKRDVVAADEREAHARKLLNFGHSAGHAIEALEDYKLGHGSCVAQGMVLIASAAVMRGACDASVPDRIARLARRCGLDTTCRWDADRIYTEALHDKKRAGEHIDVVMPHAIGSCSIERMSLDDFHELLRAGDCRHAASGHEDMAQEAGQEANTL</sequence>
<evidence type="ECO:0000259" key="21">
    <source>
        <dbReference type="Pfam" id="PF24621"/>
    </source>
</evidence>
<evidence type="ECO:0000256" key="10">
    <source>
        <dbReference type="ARBA" id="ARBA00022490"/>
    </source>
</evidence>
<keyword evidence="14" id="KW-0862">Zinc</keyword>
<evidence type="ECO:0000256" key="18">
    <source>
        <dbReference type="ARBA" id="ARBA00023285"/>
    </source>
</evidence>
<evidence type="ECO:0000256" key="3">
    <source>
        <dbReference type="ARBA" id="ARBA00001941"/>
    </source>
</evidence>
<keyword evidence="17 22" id="KW-0456">Lyase</keyword>
<dbReference type="Proteomes" id="UP000753256">
    <property type="component" value="Unassembled WGS sequence"/>
</dbReference>
<dbReference type="InterPro" id="IPR050071">
    <property type="entry name" value="Dehydroquinate_synthase"/>
</dbReference>
<dbReference type="EMBL" id="DYUZ01000016">
    <property type="protein sequence ID" value="HJG37018.1"/>
    <property type="molecule type" value="Genomic_DNA"/>
</dbReference>
<evidence type="ECO:0000256" key="7">
    <source>
        <dbReference type="ARBA" id="ARBA00005412"/>
    </source>
</evidence>
<dbReference type="PANTHER" id="PTHR43622:SF7">
    <property type="entry name" value="3-DEHYDROQUINATE SYNTHASE, CHLOROPLASTIC"/>
    <property type="match status" value="1"/>
</dbReference>
<comment type="caution">
    <text evidence="22">The sequence shown here is derived from an EMBL/GenBank/DDBJ whole genome shotgun (WGS) entry which is preliminary data.</text>
</comment>
<evidence type="ECO:0000256" key="15">
    <source>
        <dbReference type="ARBA" id="ARBA00023027"/>
    </source>
</evidence>